<dbReference type="EMBL" id="CP007511">
    <property type="protein sequence ID" value="AJE17218.1"/>
    <property type="molecule type" value="Genomic_DNA"/>
</dbReference>
<gene>
    <name evidence="1" type="ORF">CL52_19995</name>
    <name evidence="2" type="ORF">SAMN05660875_11079</name>
</gene>
<evidence type="ECO:0000313" key="2">
    <source>
        <dbReference type="EMBL" id="SDM86032.1"/>
    </source>
</evidence>
<dbReference type="Proteomes" id="UP000031271">
    <property type="component" value="Chromosome"/>
</dbReference>
<proteinExistence type="predicted"/>
<protein>
    <submittedName>
        <fullName evidence="1">Type VI secretion protein</fullName>
    </submittedName>
</protein>
<evidence type="ECO:0000313" key="4">
    <source>
        <dbReference type="Proteomes" id="UP000182276"/>
    </source>
</evidence>
<dbReference type="RefSeq" id="WP_041108952.1">
    <property type="nucleotide sequence ID" value="NZ_CP007511.1"/>
</dbReference>
<accession>A0A8D3Y4T3</accession>
<dbReference type="Proteomes" id="UP000182276">
    <property type="component" value="Unassembled WGS sequence"/>
</dbReference>
<dbReference type="GeneID" id="77262164"/>
<dbReference type="AlphaFoldDB" id="A0A8D3Y4T3"/>
<reference evidence="2 4" key="2">
    <citation type="submission" date="2016-10" db="EMBL/GenBank/DDBJ databases">
        <authorList>
            <person name="Varghese N."/>
            <person name="Submissions S."/>
        </authorList>
    </citation>
    <scope>NUCLEOTIDE SEQUENCE [LARGE SCALE GENOMIC DNA]</scope>
    <source>
        <strain evidence="2 4">DSM 6083</strain>
    </source>
</reference>
<dbReference type="PROSITE" id="PS51257">
    <property type="entry name" value="PROKAR_LIPOPROTEIN"/>
    <property type="match status" value="1"/>
</dbReference>
<evidence type="ECO:0000313" key="3">
    <source>
        <dbReference type="Proteomes" id="UP000031271"/>
    </source>
</evidence>
<dbReference type="EMBL" id="FNHO01000010">
    <property type="protein sequence ID" value="SDM86032.1"/>
    <property type="molecule type" value="Genomic_DNA"/>
</dbReference>
<sequence length="44" mass="4792">MLARYCALVSLIATLLLTGCAGNYRFNDADYRPLGEPQSAKRAS</sequence>
<reference evidence="1 3" key="3">
    <citation type="journal article" name="Genome Announc.">
        <title>Complete Genome Sequence of Pseudomonas balearica DSM 6083T.</title>
        <authorList>
            <person name="Bennasar-Figueras A."/>
            <person name="Salva-Serra F."/>
            <person name="Jaen-Luchoro D."/>
            <person name="Segui C."/>
            <person name="Aliaga F."/>
            <person name="Busquets A."/>
            <person name="Gomila M."/>
            <person name="Moore E.R."/>
            <person name="Lalucat J."/>
        </authorList>
    </citation>
    <scope>NUCLEOTIDE SEQUENCE [LARGE SCALE GENOMIC DNA]</scope>
    <source>
        <strain evidence="3">DSM 6083</strain>
        <strain evidence="1">DSM6083</strain>
    </source>
</reference>
<organism evidence="1 3">
    <name type="scientific">Stutzerimonas balearica DSM 6083</name>
    <dbReference type="NCBI Taxonomy" id="1123016"/>
    <lineage>
        <taxon>Bacteria</taxon>
        <taxon>Pseudomonadati</taxon>
        <taxon>Pseudomonadota</taxon>
        <taxon>Gammaproteobacteria</taxon>
        <taxon>Pseudomonadales</taxon>
        <taxon>Pseudomonadaceae</taxon>
        <taxon>Stutzerimonas</taxon>
    </lineage>
</organism>
<evidence type="ECO:0000313" key="1">
    <source>
        <dbReference type="EMBL" id="AJE17218.1"/>
    </source>
</evidence>
<dbReference type="KEGG" id="pbm:CL52_19995"/>
<keyword evidence="4" id="KW-1185">Reference proteome</keyword>
<name>A0A8D3Y4T3_9GAMM</name>
<reference evidence="3" key="1">
    <citation type="submission" date="2014-03" db="EMBL/GenBank/DDBJ databases">
        <title>Complete genome of Pseudomonas balearica DSM 6083T, a sewage water isolate from an enrichment with 2-methylnaphthalene.</title>
        <authorList>
            <person name="Salva-Serra F."/>
            <person name="Jaen-Luchoro D."/>
            <person name="Busquets A."/>
            <person name="Pena A."/>
            <person name="Gomila M."/>
            <person name="Bosch R."/>
            <person name="Nogales B."/>
            <person name="Garcia-Valdes E."/>
            <person name="Lalucat J."/>
            <person name="Bennasar A."/>
        </authorList>
    </citation>
    <scope>NUCLEOTIDE SEQUENCE [LARGE SCALE GENOMIC DNA]</scope>
    <source>
        <strain evidence="3">DSM 6083</strain>
    </source>
</reference>